<dbReference type="SFLD" id="SFLDG01082">
    <property type="entry name" value="B12-binding_domain_containing"/>
    <property type="match status" value="1"/>
</dbReference>
<dbReference type="InterPro" id="IPR010723">
    <property type="entry name" value="HemN_C"/>
</dbReference>
<dbReference type="CDD" id="cd01335">
    <property type="entry name" value="Radical_SAM"/>
    <property type="match status" value="1"/>
</dbReference>
<proteinExistence type="inferred from homology"/>
<keyword evidence="8 9" id="KW-0143">Chaperone</keyword>
<dbReference type="PANTHER" id="PTHR13932">
    <property type="entry name" value="COPROPORPHYRINIGEN III OXIDASE"/>
    <property type="match status" value="1"/>
</dbReference>
<dbReference type="InterPro" id="IPR006638">
    <property type="entry name" value="Elp3/MiaA/NifB-like_rSAM"/>
</dbReference>
<evidence type="ECO:0000256" key="8">
    <source>
        <dbReference type="ARBA" id="ARBA00023186"/>
    </source>
</evidence>
<dbReference type="InterPro" id="IPR007197">
    <property type="entry name" value="rSAM"/>
</dbReference>
<gene>
    <name evidence="11" type="primary">hemW</name>
    <name evidence="11" type="ORF">WMO66_00590</name>
</gene>
<dbReference type="InterPro" id="IPR034505">
    <property type="entry name" value="Coproporphyrinogen-III_oxidase"/>
</dbReference>
<dbReference type="Gene3D" id="3.20.20.70">
    <property type="entry name" value="Aldolase class I"/>
    <property type="match status" value="1"/>
</dbReference>
<name>A0ABV1G2X3_9FIRM</name>
<dbReference type="NCBIfam" id="TIGR00539">
    <property type="entry name" value="hemN_rel"/>
    <property type="match status" value="1"/>
</dbReference>
<comment type="function">
    <text evidence="9">Probably acts as a heme chaperone, transferring heme to an unknown acceptor. Binds one molecule of heme per monomer, possibly covalently. Binds 1 [4Fe-4S] cluster. The cluster is coordinated with 3 cysteines and an exchangeable S-adenosyl-L-methionine.</text>
</comment>
<dbReference type="EMBL" id="JBBMFF010000049">
    <property type="protein sequence ID" value="MEQ2509753.1"/>
    <property type="molecule type" value="Genomic_DNA"/>
</dbReference>
<evidence type="ECO:0000259" key="10">
    <source>
        <dbReference type="PROSITE" id="PS51918"/>
    </source>
</evidence>
<keyword evidence="4 9" id="KW-0949">S-adenosyl-L-methionine</keyword>
<keyword evidence="9" id="KW-0963">Cytoplasm</keyword>
<dbReference type="SMART" id="SM00729">
    <property type="entry name" value="Elp3"/>
    <property type="match status" value="1"/>
</dbReference>
<dbReference type="PANTHER" id="PTHR13932:SF5">
    <property type="entry name" value="RADICAL S-ADENOSYL METHIONINE DOMAIN-CONTAINING PROTEIN 1, MITOCHONDRIAL"/>
    <property type="match status" value="1"/>
</dbReference>
<protein>
    <recommendedName>
        <fullName evidence="2 9">Heme chaperone HemW</fullName>
    </recommendedName>
</protein>
<evidence type="ECO:0000313" key="12">
    <source>
        <dbReference type="Proteomes" id="UP001491552"/>
    </source>
</evidence>
<keyword evidence="6 9" id="KW-0408">Iron</keyword>
<dbReference type="Proteomes" id="UP001491552">
    <property type="component" value="Unassembled WGS sequence"/>
</dbReference>
<dbReference type="Pfam" id="PF04055">
    <property type="entry name" value="Radical_SAM"/>
    <property type="match status" value="1"/>
</dbReference>
<dbReference type="Pfam" id="PF06969">
    <property type="entry name" value="HemN_C"/>
    <property type="match status" value="1"/>
</dbReference>
<dbReference type="InterPro" id="IPR058240">
    <property type="entry name" value="rSAM_sf"/>
</dbReference>
<dbReference type="PROSITE" id="PS51918">
    <property type="entry name" value="RADICAL_SAM"/>
    <property type="match status" value="1"/>
</dbReference>
<accession>A0ABV1G2X3</accession>
<dbReference type="SFLD" id="SFLDG01065">
    <property type="entry name" value="anaerobic_coproporphyrinogen-I"/>
    <property type="match status" value="2"/>
</dbReference>
<evidence type="ECO:0000256" key="7">
    <source>
        <dbReference type="ARBA" id="ARBA00023014"/>
    </source>
</evidence>
<reference evidence="11 12" key="1">
    <citation type="submission" date="2024-03" db="EMBL/GenBank/DDBJ databases">
        <title>Human intestinal bacterial collection.</title>
        <authorList>
            <person name="Pauvert C."/>
            <person name="Hitch T.C.A."/>
            <person name="Clavel T."/>
        </authorList>
    </citation>
    <scope>NUCLEOTIDE SEQUENCE [LARGE SCALE GENOMIC DNA]</scope>
    <source>
        <strain evidence="11 12">CLA-AA-H192</strain>
    </source>
</reference>
<feature type="domain" description="Radical SAM core" evidence="10">
    <location>
        <begin position="3"/>
        <end position="242"/>
    </location>
</feature>
<comment type="caution">
    <text evidence="11">The sequence shown here is derived from an EMBL/GenBank/DDBJ whole genome shotgun (WGS) entry which is preliminary data.</text>
</comment>
<keyword evidence="3 9" id="KW-0349">Heme</keyword>
<keyword evidence="5 9" id="KW-0479">Metal-binding</keyword>
<dbReference type="SUPFAM" id="SSF102114">
    <property type="entry name" value="Radical SAM enzymes"/>
    <property type="match status" value="1"/>
</dbReference>
<sequence>MRSNSGKPLGIYVHIPFCKSKCEYCDFYSLGGSRDRRTTDQYLQALADHIRETGRLAPDYTVDTVYFGGGTPSFFGAENLEKVLDELQKRFHFGADPEITLEANPDSVTPQGLKRLVRAGFNRISIGVQSDQDDMLKRLGRPHTYEQARMAVVRAREAGFANLSLDLMFGLPNQTLTGWRDTLENVLRLKPEHMSCYALKVEPNTPLWEYRDCANLPNDDVQADMYLAASEILQDHGYEHYEISNFAKPGFRSRHNLKYWTGGEYLGFGPCAASDFAGKRFTIEPDLRAYVEGIAHHGSVLSECETIPPRERAGEYVMLRSRIVSGLDAQEYERSYLLPFAPLQQLLERFAGHGLAAQSGSRWYLTPRGWLVSNRIILALQDAQEKSTPLAKKR</sequence>
<organism evidence="11 12">
    <name type="scientific">Faecousia intestinalis</name>
    <dbReference type="NCBI Taxonomy" id="3133167"/>
    <lineage>
        <taxon>Bacteria</taxon>
        <taxon>Bacillati</taxon>
        <taxon>Bacillota</taxon>
        <taxon>Clostridia</taxon>
        <taxon>Eubacteriales</taxon>
        <taxon>Oscillospiraceae</taxon>
        <taxon>Faecousia</taxon>
    </lineage>
</organism>
<evidence type="ECO:0000256" key="3">
    <source>
        <dbReference type="ARBA" id="ARBA00022617"/>
    </source>
</evidence>
<keyword evidence="12" id="KW-1185">Reference proteome</keyword>
<evidence type="ECO:0000256" key="1">
    <source>
        <dbReference type="ARBA" id="ARBA00006100"/>
    </source>
</evidence>
<dbReference type="SFLD" id="SFLDF00562">
    <property type="entry name" value="HemN-like__clustered_with_heat"/>
    <property type="match status" value="1"/>
</dbReference>
<evidence type="ECO:0000313" key="11">
    <source>
        <dbReference type="EMBL" id="MEQ2509753.1"/>
    </source>
</evidence>
<keyword evidence="7 9" id="KW-0411">Iron-sulfur</keyword>
<dbReference type="RefSeq" id="WP_349134464.1">
    <property type="nucleotide sequence ID" value="NZ_JBBMFF010000049.1"/>
</dbReference>
<dbReference type="InterPro" id="IPR004559">
    <property type="entry name" value="HemW-like"/>
</dbReference>
<evidence type="ECO:0000256" key="9">
    <source>
        <dbReference type="RuleBase" id="RU364116"/>
    </source>
</evidence>
<evidence type="ECO:0000256" key="4">
    <source>
        <dbReference type="ARBA" id="ARBA00022691"/>
    </source>
</evidence>
<keyword evidence="9" id="KW-0004">4Fe-4S</keyword>
<evidence type="ECO:0000256" key="2">
    <source>
        <dbReference type="ARBA" id="ARBA00017228"/>
    </source>
</evidence>
<dbReference type="SFLD" id="SFLDS00029">
    <property type="entry name" value="Radical_SAM"/>
    <property type="match status" value="2"/>
</dbReference>
<evidence type="ECO:0000256" key="5">
    <source>
        <dbReference type="ARBA" id="ARBA00022723"/>
    </source>
</evidence>
<comment type="subcellular location">
    <subcellularLocation>
        <location evidence="9">Cytoplasm</location>
    </subcellularLocation>
</comment>
<evidence type="ECO:0000256" key="6">
    <source>
        <dbReference type="ARBA" id="ARBA00023004"/>
    </source>
</evidence>
<dbReference type="SFLD" id="SFLDF00288">
    <property type="entry name" value="HemN-like__clustered_with_nucl"/>
    <property type="match status" value="1"/>
</dbReference>
<dbReference type="InterPro" id="IPR013785">
    <property type="entry name" value="Aldolase_TIM"/>
</dbReference>
<comment type="similarity">
    <text evidence="1">Belongs to the anaerobic coproporphyrinogen-III oxidase family. HemW subfamily.</text>
</comment>